<feature type="domain" description="Glycosyltransferase 2-like" evidence="1">
    <location>
        <begin position="4"/>
        <end position="133"/>
    </location>
</feature>
<dbReference type="GO" id="GO:0016758">
    <property type="term" value="F:hexosyltransferase activity"/>
    <property type="evidence" value="ECO:0007669"/>
    <property type="project" value="UniProtKB-ARBA"/>
</dbReference>
<gene>
    <name evidence="2" type="ORF">FIC87_09890</name>
</gene>
<dbReference type="EMBL" id="VEVP01000022">
    <property type="protein sequence ID" value="TNU89927.1"/>
    <property type="molecule type" value="Genomic_DNA"/>
</dbReference>
<evidence type="ECO:0000313" key="2">
    <source>
        <dbReference type="EMBL" id="TNU89927.1"/>
    </source>
</evidence>
<dbReference type="PANTHER" id="PTHR22916">
    <property type="entry name" value="GLYCOSYLTRANSFERASE"/>
    <property type="match status" value="1"/>
</dbReference>
<evidence type="ECO:0000259" key="1">
    <source>
        <dbReference type="Pfam" id="PF00535"/>
    </source>
</evidence>
<dbReference type="InterPro" id="IPR001173">
    <property type="entry name" value="Glyco_trans_2-like"/>
</dbReference>
<reference evidence="2 3" key="1">
    <citation type="journal article" date="2005" name="Appl. Environ. Microbiol.">
        <title>Intestinal bacterial communities that produce active estrogen-like compounds enterodiol and enterolactone in humans.</title>
        <authorList>
            <person name="Clavel T."/>
            <person name="Henderson G."/>
            <person name="Alpert C.A."/>
            <person name="Philippe C."/>
            <person name="Rigottier-Gois L."/>
            <person name="Dore J."/>
            <person name="Blaut M."/>
        </authorList>
    </citation>
    <scope>NUCLEOTIDE SEQUENCE [LARGE SCALE GENOMIC DNA]</scope>
    <source>
        <strain evidence="2 3">SECO-MT75m2</strain>
    </source>
</reference>
<keyword evidence="2" id="KW-0808">Transferase</keyword>
<proteinExistence type="predicted"/>
<dbReference type="InterPro" id="IPR029044">
    <property type="entry name" value="Nucleotide-diphossugar_trans"/>
</dbReference>
<dbReference type="CDD" id="cd00761">
    <property type="entry name" value="Glyco_tranf_GTA_type"/>
    <property type="match status" value="1"/>
</dbReference>
<dbReference type="PANTHER" id="PTHR22916:SF3">
    <property type="entry name" value="UDP-GLCNAC:BETAGAL BETA-1,3-N-ACETYLGLUCOSAMINYLTRANSFERASE-LIKE PROTEIN 1"/>
    <property type="match status" value="1"/>
</dbReference>
<evidence type="ECO:0000313" key="3">
    <source>
        <dbReference type="Proteomes" id="UP000312594"/>
    </source>
</evidence>
<dbReference type="Gene3D" id="3.90.550.10">
    <property type="entry name" value="Spore Coat Polysaccharide Biosynthesis Protein SpsA, Chain A"/>
    <property type="match status" value="1"/>
</dbReference>
<sequence>MLVSIIVPVYNVEKYLRECLESLRVQTLEDIEIVCVDDGSTDGSLAILREYEANDGRFKVITKPNAGYGSSMNAGLAAACGTYVGVLESDDFCRSDMCEKLYRKAIEHDADIVRSNIELYWSAPVERTELVRYVEPEECDAPFDPRKQKRCFLLPPALCCMLVRRSIIVDNELRFLETPGASYQDTSFSFKLWACAKRAVLTFEAFVSYRQDNESSSINQPDKLYAVPGEYRELERFLFEDEERFGDLRTLMEKRKFSAYLWNYGRIAPGYHREFAEYFSREFQEIRDRGLLDPVWFSSEEWSDLALLMEDPTRFVERMDVWTEGAVRRFHALSRVGRKLGLRK</sequence>
<protein>
    <submittedName>
        <fullName evidence="2">Glycosyltransferase family 2 protein</fullName>
    </submittedName>
</protein>
<dbReference type="AlphaFoldDB" id="A0A5C5BUG7"/>
<organism evidence="2 3">
    <name type="scientific">Eggerthella lenta</name>
    <name type="common">Eubacterium lentum</name>
    <dbReference type="NCBI Taxonomy" id="84112"/>
    <lineage>
        <taxon>Bacteria</taxon>
        <taxon>Bacillati</taxon>
        <taxon>Actinomycetota</taxon>
        <taxon>Coriobacteriia</taxon>
        <taxon>Eggerthellales</taxon>
        <taxon>Eggerthellaceae</taxon>
        <taxon>Eggerthella</taxon>
    </lineage>
</organism>
<name>A0A5C5BUG7_EGGLN</name>
<dbReference type="SUPFAM" id="SSF53448">
    <property type="entry name" value="Nucleotide-diphospho-sugar transferases"/>
    <property type="match status" value="1"/>
</dbReference>
<dbReference type="RefSeq" id="WP_139912680.1">
    <property type="nucleotide sequence ID" value="NZ_VEVP01000022.1"/>
</dbReference>
<dbReference type="Pfam" id="PF00535">
    <property type="entry name" value="Glycos_transf_2"/>
    <property type="match status" value="1"/>
</dbReference>
<comment type="caution">
    <text evidence="2">The sequence shown here is derived from an EMBL/GenBank/DDBJ whole genome shotgun (WGS) entry which is preliminary data.</text>
</comment>
<dbReference type="Proteomes" id="UP000312594">
    <property type="component" value="Unassembled WGS sequence"/>
</dbReference>
<accession>A0A5C5BUG7</accession>